<keyword evidence="3" id="KW-1185">Reference proteome</keyword>
<feature type="chain" id="PRO_5008608387" description="Cell wall mannoprotein 1" evidence="1">
    <location>
        <begin position="19"/>
        <end position="340"/>
    </location>
</feature>
<dbReference type="RefSeq" id="XP_018126709.1">
    <property type="nucleotide sequence ID" value="XM_018278002.2"/>
</dbReference>
<reference evidence="2 3" key="1">
    <citation type="submission" date="2016-03" db="EMBL/GenBank/DDBJ databases">
        <title>Comparative genomics of Pseudogymnoascus destructans, the fungus causing white-nose syndrome of bats.</title>
        <authorList>
            <person name="Palmer J.M."/>
            <person name="Drees K.P."/>
            <person name="Foster J.T."/>
            <person name="Lindner D.L."/>
        </authorList>
    </citation>
    <scope>NUCLEOTIDE SEQUENCE [LARGE SCALE GENOMIC DNA]</scope>
    <source>
        <strain evidence="2 3">UAMH 10579</strain>
    </source>
</reference>
<organism evidence="2 3">
    <name type="scientific">Pseudogymnoascus verrucosus</name>
    <dbReference type="NCBI Taxonomy" id="342668"/>
    <lineage>
        <taxon>Eukaryota</taxon>
        <taxon>Fungi</taxon>
        <taxon>Dikarya</taxon>
        <taxon>Ascomycota</taxon>
        <taxon>Pezizomycotina</taxon>
        <taxon>Leotiomycetes</taxon>
        <taxon>Thelebolales</taxon>
        <taxon>Thelebolaceae</taxon>
        <taxon>Pseudogymnoascus</taxon>
    </lineage>
</organism>
<reference evidence="3" key="2">
    <citation type="journal article" date="2018" name="Nat. Commun.">
        <title>Extreme sensitivity to ultraviolet light in the fungal pathogen causing white-nose syndrome of bats.</title>
        <authorList>
            <person name="Palmer J.M."/>
            <person name="Drees K.P."/>
            <person name="Foster J.T."/>
            <person name="Lindner D.L."/>
        </authorList>
    </citation>
    <scope>NUCLEOTIDE SEQUENCE [LARGE SCALE GENOMIC DNA]</scope>
    <source>
        <strain evidence="3">UAMH 10579</strain>
    </source>
</reference>
<protein>
    <recommendedName>
        <fullName evidence="4">Cell wall mannoprotein 1</fullName>
    </recommendedName>
</protein>
<name>A0A1B8GAW1_9PEZI</name>
<dbReference type="AlphaFoldDB" id="A0A1B8GAW1"/>
<dbReference type="EMBL" id="KV460259">
    <property type="protein sequence ID" value="OBT92976.1"/>
    <property type="molecule type" value="Genomic_DNA"/>
</dbReference>
<gene>
    <name evidence="2" type="ORF">VE01_08581</name>
</gene>
<evidence type="ECO:0008006" key="4">
    <source>
        <dbReference type="Google" id="ProtNLM"/>
    </source>
</evidence>
<evidence type="ECO:0000313" key="3">
    <source>
        <dbReference type="Proteomes" id="UP000091956"/>
    </source>
</evidence>
<proteinExistence type="predicted"/>
<sequence length="340" mass="34685">MHLSSAALLLLLVPATRAAAIPAQGGLLGGDKALIDSDKLANPVVNTVLGGGHVGGPATVKRDGATDLLGPVMEAVDFGKTVSEVADKATGVKILTRDEAADLLGPVTDAAKLGETVSEVANGIAGLATTKRDEDAVALANNIRKLSYEQLGQLARLLKIISGGVSKTSKRSAAFNPADLKTVVSIIGDLTQPGGNAKSKRSAPFIPEELRNELSLLITGKPFDEQTNDVDAKRDITGTEVAGAIAYAEKLAAGPAGQLADLQNGSPLESIGRRQDKIASTVSTVASKAADAVVDVSLKVVDTVPGVGKSKRDITGGDAIAYAEKLAAEATGELASRDLD</sequence>
<accession>A0A1B8GAW1</accession>
<keyword evidence="1" id="KW-0732">Signal</keyword>
<evidence type="ECO:0000313" key="2">
    <source>
        <dbReference type="EMBL" id="OBT92976.1"/>
    </source>
</evidence>
<evidence type="ECO:0000256" key="1">
    <source>
        <dbReference type="SAM" id="SignalP"/>
    </source>
</evidence>
<feature type="signal peptide" evidence="1">
    <location>
        <begin position="1"/>
        <end position="18"/>
    </location>
</feature>
<dbReference type="GeneID" id="28841967"/>
<dbReference type="OrthoDB" id="10540385at2759"/>
<dbReference type="Proteomes" id="UP000091956">
    <property type="component" value="Unassembled WGS sequence"/>
</dbReference>